<evidence type="ECO:0000256" key="10">
    <source>
        <dbReference type="RuleBase" id="RU363039"/>
    </source>
</evidence>
<comment type="similarity">
    <text evidence="10">Belongs to the class-I aminoacyl-tRNA synthetase family.</text>
</comment>
<sequence length="489" mass="52467">MTRTSVFVSTAIPYVNAAPHLGFALEIILADAFARHARARGAAVHFVSGTDDNSLKNVRAAEAAGLSPRAFVDAHAAHYRDLQSLLGASFDDFVRTSADPRHVEAVHALWEACARAGDLEKRTYQGLYCVGCEAFYEASELVGGTCPEHGTAPEVVEEENWFFRLSRYQAPIAEALASGKLRIHPPWRGREIATFVAGGLRDVSVSRSRTRARGWGIAVPGDPDQVIYVWFDALAYYLTSGLWTGTDRRIQVVGKGIARFHAVLWPALLLAAGLPLPTDLCVHGYLTVRGRKIGKSAGNGIAPQAVVSRYGADALRYFLLRHVGPVQDADVDEDRLTAVYTSELADALGNLVSRTLGLVRRIPRGAVPDEPDGDALSVRARALEKVVDDACERLAPDEALRAIWTLVAAANKHLADGAPWAAPSACEAWAILHPALTAIEAIGRALVPFLPSTAEAIERALENPTAAAPVLFPKTVLTAVEEGSCPPGT</sequence>
<dbReference type="PANTHER" id="PTHR43326">
    <property type="entry name" value="METHIONYL-TRNA SYNTHETASE"/>
    <property type="match status" value="1"/>
</dbReference>
<reference evidence="13" key="1">
    <citation type="submission" date="2021-12" db="EMBL/GenBank/DDBJ databases">
        <title>Discovery of the Pendulisporaceae a myxobacterial family with distinct sporulation behavior and unique specialized metabolism.</title>
        <authorList>
            <person name="Garcia R."/>
            <person name="Popoff A."/>
            <person name="Bader C.D."/>
            <person name="Loehr J."/>
            <person name="Walesch S."/>
            <person name="Walt C."/>
            <person name="Boldt J."/>
            <person name="Bunk B."/>
            <person name="Haeckl F.J.F.P.J."/>
            <person name="Gunesch A.P."/>
            <person name="Birkelbach J."/>
            <person name="Nuebel U."/>
            <person name="Pietschmann T."/>
            <person name="Bach T."/>
            <person name="Mueller R."/>
        </authorList>
    </citation>
    <scope>NUCLEOTIDE SEQUENCE</scope>
    <source>
        <strain evidence="13">MSr11367</strain>
    </source>
</reference>
<organism evidence="13 14">
    <name type="scientific">Pendulispora rubella</name>
    <dbReference type="NCBI Taxonomy" id="2741070"/>
    <lineage>
        <taxon>Bacteria</taxon>
        <taxon>Pseudomonadati</taxon>
        <taxon>Myxococcota</taxon>
        <taxon>Myxococcia</taxon>
        <taxon>Myxococcales</taxon>
        <taxon>Sorangiineae</taxon>
        <taxon>Pendulisporaceae</taxon>
        <taxon>Pendulispora</taxon>
    </lineage>
</organism>
<dbReference type="InterPro" id="IPR014758">
    <property type="entry name" value="Met-tRNA_synth"/>
</dbReference>
<dbReference type="RefSeq" id="WP_394839654.1">
    <property type="nucleotide sequence ID" value="NZ_CP089929.1"/>
</dbReference>
<dbReference type="NCBIfam" id="TIGR00398">
    <property type="entry name" value="metG"/>
    <property type="match status" value="1"/>
</dbReference>
<evidence type="ECO:0000256" key="9">
    <source>
        <dbReference type="ARBA" id="ARBA00030904"/>
    </source>
</evidence>
<dbReference type="GO" id="GO:0004825">
    <property type="term" value="F:methionine-tRNA ligase activity"/>
    <property type="evidence" value="ECO:0007669"/>
    <property type="project" value="UniProtKB-EC"/>
</dbReference>
<evidence type="ECO:0000256" key="4">
    <source>
        <dbReference type="ARBA" id="ARBA00022598"/>
    </source>
</evidence>
<dbReference type="InterPro" id="IPR033911">
    <property type="entry name" value="MetRS_core"/>
</dbReference>
<dbReference type="EMBL" id="CP089983">
    <property type="protein sequence ID" value="WXB09980.1"/>
    <property type="molecule type" value="Genomic_DNA"/>
</dbReference>
<dbReference type="SUPFAM" id="SSF47323">
    <property type="entry name" value="Anticodon-binding domain of a subclass of class I aminoacyl-tRNA synthetases"/>
    <property type="match status" value="1"/>
</dbReference>
<dbReference type="Proteomes" id="UP001374803">
    <property type="component" value="Chromosome"/>
</dbReference>
<dbReference type="InterPro" id="IPR015413">
    <property type="entry name" value="Methionyl/Leucyl_tRNA_Synth"/>
</dbReference>
<dbReference type="Gene3D" id="1.10.730.10">
    <property type="entry name" value="Isoleucyl-tRNA Synthetase, Domain 1"/>
    <property type="match status" value="1"/>
</dbReference>
<evidence type="ECO:0000256" key="7">
    <source>
        <dbReference type="ARBA" id="ARBA00022917"/>
    </source>
</evidence>
<evidence type="ECO:0000256" key="2">
    <source>
        <dbReference type="ARBA" id="ARBA00012838"/>
    </source>
</evidence>
<keyword evidence="14" id="KW-1185">Reference proteome</keyword>
<evidence type="ECO:0000259" key="12">
    <source>
        <dbReference type="Pfam" id="PF19303"/>
    </source>
</evidence>
<keyword evidence="7 10" id="KW-0648">Protein biosynthesis</keyword>
<comment type="function">
    <text evidence="1">Is required not only for elongation of protein synthesis but also for the initiation of all mRNA translation through initiator tRNA(fMet) aminoacylation.</text>
</comment>
<evidence type="ECO:0000256" key="1">
    <source>
        <dbReference type="ARBA" id="ARBA00003314"/>
    </source>
</evidence>
<feature type="domain" description="Methionyl/Leucyl tRNA synthetase" evidence="11">
    <location>
        <begin position="150"/>
        <end position="356"/>
    </location>
</feature>
<evidence type="ECO:0000256" key="6">
    <source>
        <dbReference type="ARBA" id="ARBA00022840"/>
    </source>
</evidence>
<dbReference type="InterPro" id="IPR023457">
    <property type="entry name" value="Met-tRNA_synth_2"/>
</dbReference>
<dbReference type="Pfam" id="PF19303">
    <property type="entry name" value="Anticodon_3"/>
    <property type="match status" value="1"/>
</dbReference>
<evidence type="ECO:0000256" key="8">
    <source>
        <dbReference type="ARBA" id="ARBA00023146"/>
    </source>
</evidence>
<protein>
    <recommendedName>
        <fullName evidence="3">Methionine--tRNA ligase</fullName>
        <ecNumber evidence="2">6.1.1.10</ecNumber>
    </recommendedName>
    <alternativeName>
        <fullName evidence="9">Methionyl-tRNA synthetase</fullName>
    </alternativeName>
</protein>
<feature type="domain" description="Methionyl/Leucyl tRNA synthetase" evidence="11">
    <location>
        <begin position="7"/>
        <end position="149"/>
    </location>
</feature>
<keyword evidence="8 10" id="KW-0030">Aminoacyl-tRNA synthetase</keyword>
<dbReference type="PANTHER" id="PTHR43326:SF1">
    <property type="entry name" value="METHIONINE--TRNA LIGASE, MITOCHONDRIAL"/>
    <property type="match status" value="1"/>
</dbReference>
<keyword evidence="6 10" id="KW-0067">ATP-binding</keyword>
<name>A0ABZ2LGV4_9BACT</name>
<evidence type="ECO:0000313" key="14">
    <source>
        <dbReference type="Proteomes" id="UP001374803"/>
    </source>
</evidence>
<dbReference type="InterPro" id="IPR041872">
    <property type="entry name" value="Anticodon_Met"/>
</dbReference>
<dbReference type="Gene3D" id="2.170.220.10">
    <property type="match status" value="1"/>
</dbReference>
<evidence type="ECO:0000259" key="11">
    <source>
        <dbReference type="Pfam" id="PF09334"/>
    </source>
</evidence>
<dbReference type="PRINTS" id="PR01041">
    <property type="entry name" value="TRNASYNTHMET"/>
</dbReference>
<dbReference type="Pfam" id="PF09334">
    <property type="entry name" value="tRNA-synt_1g"/>
    <property type="match status" value="2"/>
</dbReference>
<keyword evidence="5 10" id="KW-0547">Nucleotide-binding</keyword>
<accession>A0ABZ2LGV4</accession>
<keyword evidence="4 10" id="KW-0436">Ligase</keyword>
<evidence type="ECO:0000256" key="3">
    <source>
        <dbReference type="ARBA" id="ARBA00018753"/>
    </source>
</evidence>
<proteinExistence type="inferred from homology"/>
<dbReference type="Gene3D" id="3.40.50.620">
    <property type="entry name" value="HUPs"/>
    <property type="match status" value="1"/>
</dbReference>
<evidence type="ECO:0000313" key="13">
    <source>
        <dbReference type="EMBL" id="WXB09980.1"/>
    </source>
</evidence>
<gene>
    <name evidence="13" type="primary">metG</name>
    <name evidence="13" type="ORF">LVJ94_22470</name>
</gene>
<dbReference type="InterPro" id="IPR014729">
    <property type="entry name" value="Rossmann-like_a/b/a_fold"/>
</dbReference>
<dbReference type="EC" id="6.1.1.10" evidence="2"/>
<dbReference type="SUPFAM" id="SSF52374">
    <property type="entry name" value="Nucleotidylyl transferase"/>
    <property type="match status" value="1"/>
</dbReference>
<feature type="domain" description="Methionyl-tRNA synthetase anticodon-binding" evidence="12">
    <location>
        <begin position="375"/>
        <end position="483"/>
    </location>
</feature>
<evidence type="ECO:0000256" key="5">
    <source>
        <dbReference type="ARBA" id="ARBA00022741"/>
    </source>
</evidence>
<dbReference type="InterPro" id="IPR009080">
    <property type="entry name" value="tRNAsynth_Ia_anticodon-bd"/>
</dbReference>